<organism evidence="1 2">
    <name type="scientific">Photorhabdus temperata J3</name>
    <dbReference type="NCBI Taxonomy" id="1389415"/>
    <lineage>
        <taxon>Bacteria</taxon>
        <taxon>Pseudomonadati</taxon>
        <taxon>Pseudomonadota</taxon>
        <taxon>Gammaproteobacteria</taxon>
        <taxon>Enterobacterales</taxon>
        <taxon>Morganellaceae</taxon>
        <taxon>Photorhabdus</taxon>
    </lineage>
</organism>
<reference evidence="1 2" key="1">
    <citation type="submission" date="2013-10" db="EMBL/GenBank/DDBJ databases">
        <title>Whole Genome Shotgun Sequence of Photorhabdus temperata J3.</title>
        <authorList>
            <person name="Park G.-S."/>
            <person name="Hong S.-J."/>
            <person name="Shin J.-H."/>
        </authorList>
    </citation>
    <scope>NUCLEOTIDE SEQUENCE [LARGE SCALE GENOMIC DNA]</scope>
    <source>
        <strain evidence="1 2">J3</strain>
    </source>
</reference>
<accession>U7QSA0</accession>
<proteinExistence type="predicted"/>
<dbReference type="AlphaFoldDB" id="U7QSA0"/>
<protein>
    <submittedName>
        <fullName evidence="1">Uncharacterized protein</fullName>
    </submittedName>
</protein>
<evidence type="ECO:0000313" key="1">
    <source>
        <dbReference type="EMBL" id="ERT10157.1"/>
    </source>
</evidence>
<dbReference type="Proteomes" id="UP000017133">
    <property type="component" value="Unassembled WGS sequence"/>
</dbReference>
<gene>
    <name evidence="1" type="ORF">O185_27015</name>
</gene>
<name>U7QSA0_PHOTE</name>
<evidence type="ECO:0000313" key="2">
    <source>
        <dbReference type="Proteomes" id="UP000017133"/>
    </source>
</evidence>
<dbReference type="EMBL" id="AXDT01000577">
    <property type="protein sequence ID" value="ERT10157.1"/>
    <property type="molecule type" value="Genomic_DNA"/>
</dbReference>
<sequence>MDCLKMDTTIILPQKQRKLLGFLGYGQLRKKLQNKAEVVNEIDGSIAKAAEFMNGTLNMVNWRFTG</sequence>
<keyword evidence="2" id="KW-1185">Reference proteome</keyword>
<comment type="caution">
    <text evidence="1">The sequence shown here is derived from an EMBL/GenBank/DDBJ whole genome shotgun (WGS) entry which is preliminary data.</text>
</comment>